<proteinExistence type="predicted"/>
<name>A0A1H3M2D3_9BACT</name>
<comment type="caution">
    <text evidence="1">The sequence shown here is derived from an EMBL/GenBank/DDBJ whole genome shotgun (WGS) entry which is preliminary data.</text>
</comment>
<gene>
    <name evidence="1" type="ORF">SAMN05444412_102319</name>
</gene>
<evidence type="ECO:0000313" key="2">
    <source>
        <dbReference type="Proteomes" id="UP000199663"/>
    </source>
</evidence>
<accession>A0A1H3M2D3</accession>
<sequence length="49" mass="5966">MILGGWRRYHCLQNFYAYKIKWIQFQVASLMYKLDKMKQIPVGKGDLER</sequence>
<organism evidence="1 2">
    <name type="scientific">Rhodonellum ikkaensis</name>
    <dbReference type="NCBI Taxonomy" id="336829"/>
    <lineage>
        <taxon>Bacteria</taxon>
        <taxon>Pseudomonadati</taxon>
        <taxon>Bacteroidota</taxon>
        <taxon>Cytophagia</taxon>
        <taxon>Cytophagales</taxon>
        <taxon>Cytophagaceae</taxon>
        <taxon>Rhodonellum</taxon>
    </lineage>
</organism>
<dbReference type="EMBL" id="FNQC01000002">
    <property type="protein sequence ID" value="SDY70870.1"/>
    <property type="molecule type" value="Genomic_DNA"/>
</dbReference>
<evidence type="ECO:0000313" key="1">
    <source>
        <dbReference type="EMBL" id="SDY70870.1"/>
    </source>
</evidence>
<protein>
    <submittedName>
        <fullName evidence="1">Uncharacterized protein</fullName>
    </submittedName>
</protein>
<reference evidence="1 2" key="1">
    <citation type="submission" date="2016-10" db="EMBL/GenBank/DDBJ databases">
        <authorList>
            <person name="Varghese N."/>
            <person name="Submissions S."/>
        </authorList>
    </citation>
    <scope>NUCLEOTIDE SEQUENCE [LARGE SCALE GENOMIC DNA]</scope>
    <source>
        <strain evidence="1 2">DSM 17997</strain>
    </source>
</reference>
<dbReference type="Proteomes" id="UP000199663">
    <property type="component" value="Unassembled WGS sequence"/>
</dbReference>
<keyword evidence="2" id="KW-1185">Reference proteome</keyword>